<evidence type="ECO:0000259" key="7">
    <source>
        <dbReference type="SMART" id="SM00528"/>
    </source>
</evidence>
<organism evidence="8 9">
    <name type="scientific">Tepidimonas charontis</name>
    <dbReference type="NCBI Taxonomy" id="2267262"/>
    <lineage>
        <taxon>Bacteria</taxon>
        <taxon>Pseudomonadati</taxon>
        <taxon>Pseudomonadota</taxon>
        <taxon>Betaproteobacteria</taxon>
        <taxon>Burkholderiales</taxon>
        <taxon>Tepidimonas</taxon>
    </lineage>
</organism>
<comment type="similarity">
    <text evidence="2">Belongs to the histone-like protein H-NS family.</text>
</comment>
<keyword evidence="5" id="KW-0175">Coiled coil</keyword>
<dbReference type="Proteomes" id="UP000318294">
    <property type="component" value="Unassembled WGS sequence"/>
</dbReference>
<dbReference type="GO" id="GO:0005829">
    <property type="term" value="C:cytosol"/>
    <property type="evidence" value="ECO:0007669"/>
    <property type="project" value="TreeGrafter"/>
</dbReference>
<keyword evidence="9" id="KW-1185">Reference proteome</keyword>
<dbReference type="AlphaFoldDB" id="A0A554XCR3"/>
<evidence type="ECO:0000256" key="1">
    <source>
        <dbReference type="ARBA" id="ARBA00004453"/>
    </source>
</evidence>
<reference evidence="8 9" key="1">
    <citation type="submission" date="2019-07" db="EMBL/GenBank/DDBJ databases">
        <title>Tepidimonas charontis SPSP-6 draft genome.</title>
        <authorList>
            <person name="Da Costa M.S."/>
            <person name="Froufe H.J.C."/>
            <person name="Egas C."/>
            <person name="Albuquerque L."/>
        </authorList>
    </citation>
    <scope>NUCLEOTIDE SEQUENCE [LARGE SCALE GENOMIC DNA]</scope>
    <source>
        <strain evidence="8 9">SPSP-6</strain>
    </source>
</reference>
<evidence type="ECO:0000256" key="4">
    <source>
        <dbReference type="ARBA" id="ARBA00023125"/>
    </source>
</evidence>
<dbReference type="GO" id="GO:0009295">
    <property type="term" value="C:nucleoid"/>
    <property type="evidence" value="ECO:0007669"/>
    <property type="project" value="UniProtKB-SubCell"/>
</dbReference>
<name>A0A554XCR3_9BURK</name>
<dbReference type="InterPro" id="IPR027444">
    <property type="entry name" value="H-NS_C_dom"/>
</dbReference>
<comment type="subcellular location">
    <subcellularLocation>
        <location evidence="1">Cytoplasm</location>
        <location evidence="1">Nucleoid</location>
    </subcellularLocation>
</comment>
<accession>A0A554XCR3</accession>
<keyword evidence="3" id="KW-0963">Cytoplasm</keyword>
<dbReference type="GO" id="GO:0001217">
    <property type="term" value="F:DNA-binding transcription repressor activity"/>
    <property type="evidence" value="ECO:0007669"/>
    <property type="project" value="TreeGrafter"/>
</dbReference>
<evidence type="ECO:0000313" key="9">
    <source>
        <dbReference type="Proteomes" id="UP000318294"/>
    </source>
</evidence>
<dbReference type="GO" id="GO:0032993">
    <property type="term" value="C:protein-DNA complex"/>
    <property type="evidence" value="ECO:0007669"/>
    <property type="project" value="TreeGrafter"/>
</dbReference>
<gene>
    <name evidence="8" type="ORF">Tchar_01682</name>
</gene>
<dbReference type="Pfam" id="PF00816">
    <property type="entry name" value="Histone_HNS"/>
    <property type="match status" value="1"/>
</dbReference>
<dbReference type="PANTHER" id="PTHR38097">
    <property type="match status" value="1"/>
</dbReference>
<dbReference type="PANTHER" id="PTHR38097:SF2">
    <property type="entry name" value="DNA-BINDING PROTEIN STPA"/>
    <property type="match status" value="1"/>
</dbReference>
<evidence type="ECO:0000256" key="5">
    <source>
        <dbReference type="SAM" id="Coils"/>
    </source>
</evidence>
<evidence type="ECO:0000256" key="3">
    <source>
        <dbReference type="ARBA" id="ARBA00022490"/>
    </source>
</evidence>
<proteinExistence type="inferred from homology"/>
<evidence type="ECO:0000313" key="8">
    <source>
        <dbReference type="EMBL" id="TSE33620.1"/>
    </source>
</evidence>
<dbReference type="GO" id="GO:0000976">
    <property type="term" value="F:transcription cis-regulatory region binding"/>
    <property type="evidence" value="ECO:0007669"/>
    <property type="project" value="TreeGrafter"/>
</dbReference>
<dbReference type="RefSeq" id="WP_144328628.1">
    <property type="nucleotide sequence ID" value="NZ_VJON01000026.1"/>
</dbReference>
<dbReference type="GO" id="GO:0003680">
    <property type="term" value="F:minor groove of adenine-thymine-rich DNA binding"/>
    <property type="evidence" value="ECO:0007669"/>
    <property type="project" value="TreeGrafter"/>
</dbReference>
<dbReference type="SUPFAM" id="SSF81273">
    <property type="entry name" value="H-NS histone-like proteins"/>
    <property type="match status" value="1"/>
</dbReference>
<dbReference type="SMART" id="SM00528">
    <property type="entry name" value="HNS"/>
    <property type="match status" value="1"/>
</dbReference>
<protein>
    <submittedName>
        <fullName evidence="8">DNA-binding protein Bv3F</fullName>
    </submittedName>
</protein>
<feature type="coiled-coil region" evidence="5">
    <location>
        <begin position="8"/>
        <end position="35"/>
    </location>
</feature>
<dbReference type="OrthoDB" id="5297879at2"/>
<keyword evidence="4 8" id="KW-0238">DNA-binding</keyword>
<dbReference type="EMBL" id="VJON01000026">
    <property type="protein sequence ID" value="TSE33620.1"/>
    <property type="molecule type" value="Genomic_DNA"/>
</dbReference>
<feature type="region of interest" description="Disordered" evidence="6">
    <location>
        <begin position="66"/>
        <end position="94"/>
    </location>
</feature>
<comment type="caution">
    <text evidence="8">The sequence shown here is derived from an EMBL/GenBank/DDBJ whole genome shotgun (WGS) entry which is preliminary data.</text>
</comment>
<evidence type="ECO:0000256" key="6">
    <source>
        <dbReference type="SAM" id="MobiDB-lite"/>
    </source>
</evidence>
<dbReference type="Gene3D" id="4.10.430.10">
    <property type="entry name" value="Histone-like protein H-NS, C-terminal domain"/>
    <property type="match status" value="1"/>
</dbReference>
<dbReference type="GO" id="GO:0003681">
    <property type="term" value="F:bent DNA binding"/>
    <property type="evidence" value="ECO:0007669"/>
    <property type="project" value="TreeGrafter"/>
</dbReference>
<evidence type="ECO:0000256" key="2">
    <source>
        <dbReference type="ARBA" id="ARBA00010610"/>
    </source>
</evidence>
<feature type="domain" description="DNA-binding protein H-NS-like C-terminal" evidence="7">
    <location>
        <begin position="63"/>
        <end position="107"/>
    </location>
</feature>
<sequence length="108" mass="11595">MTAETETIESVRAQIVACEQQLAALREKLRALAAEAITKAAREAGLGPQDVAAIVGRKSAVSRPRRGVLAPKYRDPVSGRTWSGKGRKPAWVHEHIERGGSLDELAVA</sequence>
<dbReference type="InterPro" id="IPR037150">
    <property type="entry name" value="H-NS_C_dom_sf"/>
</dbReference>